<dbReference type="GeneID" id="20223496"/>
<keyword evidence="3" id="KW-1185">Reference proteome</keyword>
<sequence>MAARVLLVLTSLACRAAAFAPPQSYAASRLAQRSRGAPAALAADPAALAALGDGGALPSALVALGTNADITTLFNVATFGPQPLWILMIAAGCGVGRPIADAVMKPWWPLIAFSLVHVAIVVISATQADGVAPIAEFNEVFDATGFPFSPAPQQAMYHMMDYVNFVSEEWPHVLTWDLFVGRFIWLDGEKRGVFTPHSVLLTNLIGPPGLMLHFLTCAVQGKGLPPPDEAPAN</sequence>
<dbReference type="eggNOG" id="ENOG502S4US">
    <property type="taxonomic scope" value="Eukaryota"/>
</dbReference>
<keyword evidence="1" id="KW-0732">Signal</keyword>
<dbReference type="InParanoid" id="F0Y095"/>
<gene>
    <name evidence="2" type="ORF">AURANDRAFT_61493</name>
</gene>
<proteinExistence type="predicted"/>
<evidence type="ECO:0000256" key="1">
    <source>
        <dbReference type="SAM" id="SignalP"/>
    </source>
</evidence>
<accession>F0Y095</accession>
<dbReference type="OrthoDB" id="196782at2759"/>
<dbReference type="PANTHER" id="PTHR34543:SF1">
    <property type="entry name" value="PROTEIN ABA DEFICIENT 4, CHLOROPLASTIC"/>
    <property type="match status" value="1"/>
</dbReference>
<dbReference type="KEGG" id="aaf:AURANDRAFT_61493"/>
<feature type="signal peptide" evidence="1">
    <location>
        <begin position="1"/>
        <end position="18"/>
    </location>
</feature>
<dbReference type="AlphaFoldDB" id="F0Y095"/>
<name>F0Y095_AURAN</name>
<organism evidence="3">
    <name type="scientific">Aureococcus anophagefferens</name>
    <name type="common">Harmful bloom alga</name>
    <dbReference type="NCBI Taxonomy" id="44056"/>
    <lineage>
        <taxon>Eukaryota</taxon>
        <taxon>Sar</taxon>
        <taxon>Stramenopiles</taxon>
        <taxon>Ochrophyta</taxon>
        <taxon>Pelagophyceae</taxon>
        <taxon>Pelagomonadales</taxon>
        <taxon>Pelagomonadaceae</taxon>
        <taxon>Aureococcus</taxon>
    </lineage>
</organism>
<evidence type="ECO:0000313" key="2">
    <source>
        <dbReference type="EMBL" id="EGB11183.1"/>
    </source>
</evidence>
<evidence type="ECO:0000313" key="3">
    <source>
        <dbReference type="Proteomes" id="UP000002729"/>
    </source>
</evidence>
<feature type="chain" id="PRO_5003264275" evidence="1">
    <location>
        <begin position="19"/>
        <end position="233"/>
    </location>
</feature>
<dbReference type="OMA" id="AVHIFIV"/>
<protein>
    <submittedName>
        <fullName evidence="2">Uncharacterized protein</fullName>
    </submittedName>
</protein>
<dbReference type="InterPro" id="IPR025461">
    <property type="entry name" value="ABA4-like"/>
</dbReference>
<reference evidence="2 3" key="1">
    <citation type="journal article" date="2011" name="Proc. Natl. Acad. Sci. U.S.A.">
        <title>Niche of harmful alga Aureococcus anophagefferens revealed through ecogenomics.</title>
        <authorList>
            <person name="Gobler C.J."/>
            <person name="Berry D.L."/>
            <person name="Dyhrman S.T."/>
            <person name="Wilhelm S.W."/>
            <person name="Salamov A."/>
            <person name="Lobanov A.V."/>
            <person name="Zhang Y."/>
            <person name="Collier J.L."/>
            <person name="Wurch L.L."/>
            <person name="Kustka A.B."/>
            <person name="Dill B.D."/>
            <person name="Shah M."/>
            <person name="VerBerkmoes N.C."/>
            <person name="Kuo A."/>
            <person name="Terry A."/>
            <person name="Pangilinan J."/>
            <person name="Lindquist E.A."/>
            <person name="Lucas S."/>
            <person name="Paulsen I.T."/>
            <person name="Hattenrath-Lehmann T.K."/>
            <person name="Talmage S.C."/>
            <person name="Walker E.A."/>
            <person name="Koch F."/>
            <person name="Burson A.M."/>
            <person name="Marcoval M.A."/>
            <person name="Tang Y.Z."/>
            <person name="Lecleir G.R."/>
            <person name="Coyne K.J."/>
            <person name="Berg G.M."/>
            <person name="Bertrand E.M."/>
            <person name="Saito M.A."/>
            <person name="Gladyshev V.N."/>
            <person name="Grigoriev I.V."/>
        </authorList>
    </citation>
    <scope>NUCLEOTIDE SEQUENCE [LARGE SCALE GENOMIC DNA]</scope>
    <source>
        <strain evidence="3">CCMP 1984</strain>
    </source>
</reference>
<dbReference type="PANTHER" id="PTHR34543">
    <property type="entry name" value="PROTEIN ABA DEFICIENT 4, CHLOROPLASTIC"/>
    <property type="match status" value="1"/>
</dbReference>
<dbReference type="Proteomes" id="UP000002729">
    <property type="component" value="Unassembled WGS sequence"/>
</dbReference>
<dbReference type="RefSeq" id="XP_009033576.1">
    <property type="nucleotide sequence ID" value="XM_009035328.1"/>
</dbReference>
<dbReference type="Pfam" id="PF14108">
    <property type="entry name" value="ABA4-like"/>
    <property type="match status" value="1"/>
</dbReference>
<dbReference type="EMBL" id="GL833122">
    <property type="protein sequence ID" value="EGB11183.1"/>
    <property type="molecule type" value="Genomic_DNA"/>
</dbReference>